<accession>A0A8J8B0H9</accession>
<reference evidence="1" key="1">
    <citation type="submission" date="2021-04" db="EMBL/GenBank/DDBJ databases">
        <title>Sinoanaerobacter chloroacetimidivorans sp. nov., an obligate anaerobic bacterium isolated from anaerobic sludge.</title>
        <authorList>
            <person name="Bao Y."/>
        </authorList>
    </citation>
    <scope>NUCLEOTIDE SEQUENCE</scope>
    <source>
        <strain evidence="1">BAD-6</strain>
    </source>
</reference>
<proteinExistence type="predicted"/>
<dbReference type="SUPFAM" id="SSF54001">
    <property type="entry name" value="Cysteine proteinases"/>
    <property type="match status" value="1"/>
</dbReference>
<dbReference type="AlphaFoldDB" id="A0A8J8B0H9"/>
<comment type="caution">
    <text evidence="1">The sequence shown here is derived from an EMBL/GenBank/DDBJ whole genome shotgun (WGS) entry which is preliminary data.</text>
</comment>
<keyword evidence="2" id="KW-1185">Reference proteome</keyword>
<name>A0A8J8B0H9_9FIRM</name>
<dbReference type="Proteomes" id="UP000675664">
    <property type="component" value="Unassembled WGS sequence"/>
</dbReference>
<evidence type="ECO:0000313" key="1">
    <source>
        <dbReference type="EMBL" id="MBR0596812.1"/>
    </source>
</evidence>
<reference evidence="1" key="2">
    <citation type="submission" date="2021-04" db="EMBL/GenBank/DDBJ databases">
        <authorList>
            <person name="Liu J."/>
        </authorList>
    </citation>
    <scope>NUCLEOTIDE SEQUENCE</scope>
    <source>
        <strain evidence="1">BAD-6</strain>
    </source>
</reference>
<protein>
    <submittedName>
        <fullName evidence="1">Uncharacterized protein</fullName>
    </submittedName>
</protein>
<gene>
    <name evidence="1" type="ORF">KCX82_02880</name>
</gene>
<dbReference type="EMBL" id="JAGSND010000001">
    <property type="protein sequence ID" value="MBR0596812.1"/>
    <property type="molecule type" value="Genomic_DNA"/>
</dbReference>
<organism evidence="1 2">
    <name type="scientific">Sinanaerobacter chloroacetimidivorans</name>
    <dbReference type="NCBI Taxonomy" id="2818044"/>
    <lineage>
        <taxon>Bacteria</taxon>
        <taxon>Bacillati</taxon>
        <taxon>Bacillota</taxon>
        <taxon>Clostridia</taxon>
        <taxon>Peptostreptococcales</taxon>
        <taxon>Anaerovoracaceae</taxon>
        <taxon>Sinanaerobacter</taxon>
    </lineage>
</organism>
<dbReference type="Gene3D" id="3.90.1720.10">
    <property type="entry name" value="endopeptidase domain like (from Nostoc punctiforme)"/>
    <property type="match status" value="1"/>
</dbReference>
<sequence length="291" mass="33164">MNKTIKYPRRFKKMLLAAIVLIFIAFLTPALLNWLIEKDGVWTPDYSKTELGSILSKEKLTEVDYHTLFLQTGLGQPAVDELLAATAKEEREKIFLQYQNDFFSSGKFVCKKIGIITYEERNRDEEGKLIQEFNIPDLKDGDVFITKATHSLGWRHGHAAIVTDARRGETLEAIVLGHPSMIQSVDKWMTYPSFIHLRLKSDNEGIAEQAAALALEELYDLPYGLFTGIPAKAPKSIRKTQCSHLVWYPFYQMGYDIDSDGSWLVTPKDIAGSDHFEVIQVYGVNPEEIWQ</sequence>
<dbReference type="InterPro" id="IPR038765">
    <property type="entry name" value="Papain-like_cys_pep_sf"/>
</dbReference>
<evidence type="ECO:0000313" key="2">
    <source>
        <dbReference type="Proteomes" id="UP000675664"/>
    </source>
</evidence>